<dbReference type="InterPro" id="IPR007941">
    <property type="entry name" value="DUF726"/>
</dbReference>
<organism evidence="7 8">
    <name type="scientific">Sanghuangporus baumii</name>
    <name type="common">Phellinus baumii</name>
    <dbReference type="NCBI Taxonomy" id="108892"/>
    <lineage>
        <taxon>Eukaryota</taxon>
        <taxon>Fungi</taxon>
        <taxon>Dikarya</taxon>
        <taxon>Basidiomycota</taxon>
        <taxon>Agaricomycotina</taxon>
        <taxon>Agaricomycetes</taxon>
        <taxon>Hymenochaetales</taxon>
        <taxon>Hymenochaetaceae</taxon>
        <taxon>Sanghuangporus</taxon>
    </lineage>
</organism>
<evidence type="ECO:0000256" key="1">
    <source>
        <dbReference type="ARBA" id="ARBA00004141"/>
    </source>
</evidence>
<dbReference type="Pfam" id="PF05277">
    <property type="entry name" value="DUF726"/>
    <property type="match status" value="1"/>
</dbReference>
<evidence type="ECO:0000256" key="2">
    <source>
        <dbReference type="ARBA" id="ARBA00022692"/>
    </source>
</evidence>
<comment type="caution">
    <text evidence="7">The sequence shown here is derived from an EMBL/GenBank/DDBJ whole genome shotgun (WGS) entry which is preliminary data.</text>
</comment>
<comment type="subcellular location">
    <subcellularLocation>
        <location evidence="1">Membrane</location>
        <topology evidence="1">Multi-pass membrane protein</topology>
    </subcellularLocation>
</comment>
<dbReference type="Proteomes" id="UP000757232">
    <property type="component" value="Unassembled WGS sequence"/>
</dbReference>
<evidence type="ECO:0000256" key="3">
    <source>
        <dbReference type="ARBA" id="ARBA00022989"/>
    </source>
</evidence>
<feature type="transmembrane region" description="Helical" evidence="6">
    <location>
        <begin position="179"/>
        <end position="204"/>
    </location>
</feature>
<dbReference type="EMBL" id="LNZH02000148">
    <property type="protein sequence ID" value="OCB89808.1"/>
    <property type="molecule type" value="Genomic_DNA"/>
</dbReference>
<evidence type="ECO:0000313" key="8">
    <source>
        <dbReference type="Proteomes" id="UP000757232"/>
    </source>
</evidence>
<feature type="transmembrane region" description="Helical" evidence="6">
    <location>
        <begin position="398"/>
        <end position="418"/>
    </location>
</feature>
<dbReference type="GO" id="GO:0016020">
    <property type="term" value="C:membrane"/>
    <property type="evidence" value="ECO:0007669"/>
    <property type="project" value="UniProtKB-SubCell"/>
</dbReference>
<keyword evidence="4 6" id="KW-0472">Membrane</keyword>
<evidence type="ECO:0000256" key="4">
    <source>
        <dbReference type="ARBA" id="ARBA00023136"/>
    </source>
</evidence>
<dbReference type="PANTHER" id="PTHR17920:SF22">
    <property type="entry name" value="DUF726 DOMAIN PROTEIN (AFU_ORTHOLOGUE AFUA_2G12860)"/>
    <property type="match status" value="1"/>
</dbReference>
<evidence type="ECO:0000256" key="6">
    <source>
        <dbReference type="SAM" id="Phobius"/>
    </source>
</evidence>
<keyword evidence="2 6" id="KW-0812">Transmembrane</keyword>
<keyword evidence="3 6" id="KW-1133">Transmembrane helix</keyword>
<dbReference type="AlphaFoldDB" id="A0A9Q5NA79"/>
<proteinExistence type="predicted"/>
<protein>
    <submittedName>
        <fullName evidence="7">DUF726-domain-containing protein</fullName>
    </submittedName>
</protein>
<name>A0A9Q5NA79_SANBA</name>
<reference evidence="7" key="1">
    <citation type="submission" date="2016-06" db="EMBL/GenBank/DDBJ databases">
        <title>Draft Genome sequence of the fungus Inonotus baumii.</title>
        <authorList>
            <person name="Zhu H."/>
            <person name="Lin W."/>
        </authorList>
    </citation>
    <scope>NUCLEOTIDE SEQUENCE</scope>
    <source>
        <strain evidence="7">821</strain>
    </source>
</reference>
<feature type="transmembrane region" description="Helical" evidence="6">
    <location>
        <begin position="224"/>
        <end position="248"/>
    </location>
</feature>
<dbReference type="PANTHER" id="PTHR17920">
    <property type="entry name" value="TRANSMEMBRANE AND COILED-COIL DOMAIN-CONTAINING PROTEIN 4 TMCO4"/>
    <property type="match status" value="1"/>
</dbReference>
<evidence type="ECO:0000256" key="5">
    <source>
        <dbReference type="SAM" id="MobiDB-lite"/>
    </source>
</evidence>
<gene>
    <name evidence="7" type="ORF">A7U60_g2989</name>
</gene>
<sequence length="575" mass="61655">MPESDLEKLTPPKVLSKQQRKIIFEHIYRRLAVHRNNAERWANYEDFVDPGNDNGQSIRQEFVEEINAWANALLENAWVACEEPATKSPTVNTLSDTSLRDLEPLPSQDIVSRLLNTILLLHITSTKHYSCHTRSFLLQLAPLDESAASATLKDPKHALADAESHAQTAKDAQSRKNRVWRAVGVGGAAVAGGVLVGVTGGLAAPLVGAGVSTLLGALGLGGSAAGVLAAGLASSSAVCGALFGVYGAKSSADMVARHTKEVADLAIVPVRKPRETLAVRVCVSGWLSDRTDVIAPWTVLDESEDTFALQWEVEALEKLSSALGDLVTSHAIKFVKAEIIKHTFLAALYAALTPIAFLKVGQLIDNPWANAKALAIKAGTVLGELLAGGAFGARPVSLYGYSLGALVILTALEHLSALPAKRTTHIVQDVFLMGTPAPADDAAWTRARRVAAGRIVNLHTDAESDYVLAFLSRVSFSSATGRFGVAGLQPVLVPGVENLRCEGVEGHVKWRGVVGKCLEMCGARGVRSEEARKQEEEVGERIRREIEEAQKSKTPESEKEKEAEDREKGDDKSRT</sequence>
<keyword evidence="8" id="KW-1185">Reference proteome</keyword>
<dbReference type="OrthoDB" id="277931at2759"/>
<feature type="region of interest" description="Disordered" evidence="5">
    <location>
        <begin position="528"/>
        <end position="575"/>
    </location>
</feature>
<accession>A0A9Q5NA79</accession>
<evidence type="ECO:0000313" key="7">
    <source>
        <dbReference type="EMBL" id="OCB89808.1"/>
    </source>
</evidence>
<feature type="transmembrane region" description="Helical" evidence="6">
    <location>
        <begin position="343"/>
        <end position="364"/>
    </location>
</feature>